<accession>A0A381SSA6</accession>
<gene>
    <name evidence="1" type="ORF">METZ01_LOCUS57027</name>
</gene>
<proteinExistence type="predicted"/>
<name>A0A381SSA6_9ZZZZ</name>
<sequence>MSNTPAKVISLADRRAKKEDEARNAPIIGWISWLHCPKCKTLEYSEVEMPDGRIHKKCGTLVEEEVVQIDVRAEFTISLRNSKRLDELFEETKIPGFLKPLAKKGIGMLENLQAAEEEYRKRLKNIVGGHVDPYPKDWDEKSLEMALKTLDPLGITLTEARQPNLHFPEVES</sequence>
<organism evidence="1">
    <name type="scientific">marine metagenome</name>
    <dbReference type="NCBI Taxonomy" id="408172"/>
    <lineage>
        <taxon>unclassified sequences</taxon>
        <taxon>metagenomes</taxon>
        <taxon>ecological metagenomes</taxon>
    </lineage>
</organism>
<dbReference type="EMBL" id="UINC01003196">
    <property type="protein sequence ID" value="SVA04173.1"/>
    <property type="molecule type" value="Genomic_DNA"/>
</dbReference>
<evidence type="ECO:0000313" key="1">
    <source>
        <dbReference type="EMBL" id="SVA04173.1"/>
    </source>
</evidence>
<reference evidence="1" key="1">
    <citation type="submission" date="2018-05" db="EMBL/GenBank/DDBJ databases">
        <authorList>
            <person name="Lanie J.A."/>
            <person name="Ng W.-L."/>
            <person name="Kazmierczak K.M."/>
            <person name="Andrzejewski T.M."/>
            <person name="Davidsen T.M."/>
            <person name="Wayne K.J."/>
            <person name="Tettelin H."/>
            <person name="Glass J.I."/>
            <person name="Rusch D."/>
            <person name="Podicherti R."/>
            <person name="Tsui H.-C.T."/>
            <person name="Winkler M.E."/>
        </authorList>
    </citation>
    <scope>NUCLEOTIDE SEQUENCE</scope>
</reference>
<protein>
    <submittedName>
        <fullName evidence="1">Uncharacterized protein</fullName>
    </submittedName>
</protein>
<dbReference type="AlphaFoldDB" id="A0A381SSA6"/>